<dbReference type="EC" id="6.3.4.2" evidence="3"/>
<feature type="domain" description="Glutamine amidotransferase" evidence="10">
    <location>
        <begin position="20"/>
        <end position="223"/>
    </location>
</feature>
<evidence type="ECO:0000256" key="9">
    <source>
        <dbReference type="ARBA" id="ARBA00047781"/>
    </source>
</evidence>
<evidence type="ECO:0000313" key="11">
    <source>
        <dbReference type="EMBL" id="MDU0206014.1"/>
    </source>
</evidence>
<evidence type="ECO:0000256" key="5">
    <source>
        <dbReference type="ARBA" id="ARBA00022741"/>
    </source>
</evidence>
<dbReference type="Gene3D" id="3.40.50.880">
    <property type="match status" value="1"/>
</dbReference>
<accession>A0ABU3RNZ2</accession>
<dbReference type="PANTHER" id="PTHR11550">
    <property type="entry name" value="CTP SYNTHASE"/>
    <property type="match status" value="1"/>
</dbReference>
<dbReference type="EMBL" id="JAWCUD010000018">
    <property type="protein sequence ID" value="MDU0206014.1"/>
    <property type="molecule type" value="Genomic_DNA"/>
</dbReference>
<evidence type="ECO:0000256" key="2">
    <source>
        <dbReference type="ARBA" id="ARBA00007533"/>
    </source>
</evidence>
<evidence type="ECO:0000256" key="8">
    <source>
        <dbReference type="ARBA" id="ARBA00022975"/>
    </source>
</evidence>
<name>A0ABU3RNZ2_9BACL</name>
<comment type="similarity">
    <text evidence="2">Belongs to the CTP synthase family.</text>
</comment>
<dbReference type="RefSeq" id="WP_315955880.1">
    <property type="nucleotide sequence ID" value="NZ_JAWCUD010000018.1"/>
</dbReference>
<keyword evidence="5" id="KW-0547">Nucleotide-binding</keyword>
<evidence type="ECO:0000256" key="1">
    <source>
        <dbReference type="ARBA" id="ARBA00005171"/>
    </source>
</evidence>
<dbReference type="Pfam" id="PF00117">
    <property type="entry name" value="GATase"/>
    <property type="match status" value="1"/>
</dbReference>
<keyword evidence="12" id="KW-1185">Reference proteome</keyword>
<dbReference type="InterPro" id="IPR017926">
    <property type="entry name" value="GATASE"/>
</dbReference>
<evidence type="ECO:0000313" key="12">
    <source>
        <dbReference type="Proteomes" id="UP001260980"/>
    </source>
</evidence>
<dbReference type="PROSITE" id="PS51273">
    <property type="entry name" value="GATASE_TYPE_1"/>
    <property type="match status" value="1"/>
</dbReference>
<evidence type="ECO:0000256" key="6">
    <source>
        <dbReference type="ARBA" id="ARBA00022840"/>
    </source>
</evidence>
<dbReference type="SUPFAM" id="SSF52317">
    <property type="entry name" value="Class I glutamine amidotransferase-like"/>
    <property type="match status" value="1"/>
</dbReference>
<protein>
    <recommendedName>
        <fullName evidence="3">CTP synthase (glutamine hydrolyzing)</fullName>
        <ecNumber evidence="3">6.3.4.2</ecNumber>
    </recommendedName>
</protein>
<organism evidence="11 12">
    <name type="scientific">Paenibacillus violae</name>
    <dbReference type="NCBI Taxonomy" id="3077234"/>
    <lineage>
        <taxon>Bacteria</taxon>
        <taxon>Bacillati</taxon>
        <taxon>Bacillota</taxon>
        <taxon>Bacilli</taxon>
        <taxon>Bacillales</taxon>
        <taxon>Paenibacillaceae</taxon>
        <taxon>Paenibacillus</taxon>
    </lineage>
</organism>
<gene>
    <name evidence="11" type="ORF">RQP52_33580</name>
</gene>
<evidence type="ECO:0000259" key="10">
    <source>
        <dbReference type="Pfam" id="PF00117"/>
    </source>
</evidence>
<comment type="caution">
    <text evidence="11">The sequence shown here is derived from an EMBL/GenBank/DDBJ whole genome shotgun (WGS) entry which is preliminary data.</text>
</comment>
<evidence type="ECO:0000256" key="4">
    <source>
        <dbReference type="ARBA" id="ARBA00022598"/>
    </source>
</evidence>
<keyword evidence="6" id="KW-0067">ATP-binding</keyword>
<dbReference type="Proteomes" id="UP001260980">
    <property type="component" value="Unassembled WGS sequence"/>
</dbReference>
<keyword evidence="7" id="KW-0315">Glutamine amidotransferase</keyword>
<sequence>MKIGIVGDFSPKYPSQIATNNALRHTLGKLGISIEFEWIATATINKQLDAIKHTYNGFWIGPGYPDSLDGVLSIIQFARENDIPLLGTCGGFQYIIMEYAKNKLMLEHAAHEERDPHASQIIISKLACSLVGQKGEVILRKHSKIFDIYKTEYINEQFRCNYGLSSQYEKQIHDSGLRIVGTDSAGNPRVIEIPELKFFIGTLFVPQLSSTVDSTHCIIDSFITTVKGRLI</sequence>
<evidence type="ECO:0000256" key="3">
    <source>
        <dbReference type="ARBA" id="ARBA00012291"/>
    </source>
</evidence>
<dbReference type="PANTHER" id="PTHR11550:SF0">
    <property type="entry name" value="CTP SYNTHASE-RELATED"/>
    <property type="match status" value="1"/>
</dbReference>
<comment type="catalytic activity">
    <reaction evidence="9">
        <text>UTP + L-glutamine + ATP + H2O = CTP + L-glutamate + ADP + phosphate + 2 H(+)</text>
        <dbReference type="Rhea" id="RHEA:26426"/>
        <dbReference type="ChEBI" id="CHEBI:15377"/>
        <dbReference type="ChEBI" id="CHEBI:15378"/>
        <dbReference type="ChEBI" id="CHEBI:29985"/>
        <dbReference type="ChEBI" id="CHEBI:30616"/>
        <dbReference type="ChEBI" id="CHEBI:37563"/>
        <dbReference type="ChEBI" id="CHEBI:43474"/>
        <dbReference type="ChEBI" id="CHEBI:46398"/>
        <dbReference type="ChEBI" id="CHEBI:58359"/>
        <dbReference type="ChEBI" id="CHEBI:456216"/>
        <dbReference type="EC" id="6.3.4.2"/>
    </reaction>
</comment>
<dbReference type="InterPro" id="IPR004468">
    <property type="entry name" value="CTP_synthase"/>
</dbReference>
<comment type="pathway">
    <text evidence="1">Pyrimidine metabolism; CTP biosynthesis via de novo pathway; CTP from UDP: step 2/2.</text>
</comment>
<reference evidence="11 12" key="1">
    <citation type="submission" date="2023-10" db="EMBL/GenBank/DDBJ databases">
        <title>Paenibacillus strain PFR10 Genome sequencing and assembly.</title>
        <authorList>
            <person name="Kim I."/>
        </authorList>
    </citation>
    <scope>NUCLEOTIDE SEQUENCE [LARGE SCALE GENOMIC DNA]</scope>
    <source>
        <strain evidence="11 12">PFR10</strain>
    </source>
</reference>
<evidence type="ECO:0000256" key="7">
    <source>
        <dbReference type="ARBA" id="ARBA00022962"/>
    </source>
</evidence>
<proteinExistence type="inferred from homology"/>
<dbReference type="InterPro" id="IPR029062">
    <property type="entry name" value="Class_I_gatase-like"/>
</dbReference>
<keyword evidence="8" id="KW-0665">Pyrimidine biosynthesis</keyword>
<keyword evidence="4" id="KW-0436">Ligase</keyword>